<protein>
    <submittedName>
        <fullName evidence="2">Uncharacterized protein</fullName>
    </submittedName>
</protein>
<evidence type="ECO:0000313" key="2">
    <source>
        <dbReference type="EMBL" id="UQX87756.1"/>
    </source>
</evidence>
<dbReference type="EMBL" id="CP097332">
    <property type="protein sequence ID" value="UQX87756.1"/>
    <property type="molecule type" value="Genomic_DNA"/>
</dbReference>
<reference evidence="2" key="1">
    <citation type="journal article" date="2018" name="Int. J. Syst. Evol. Microbiol.">
        <title>Jatrophihabitans telluris sp. nov., isolated from sediment soil of lava forest wetlands and the emended description of the genus Jatrophihabitans.</title>
        <authorList>
            <person name="Lee K.C."/>
            <person name="Suh M.K."/>
            <person name="Eom M.K."/>
            <person name="Kim K.K."/>
            <person name="Kim J.S."/>
            <person name="Kim D.S."/>
            <person name="Ko S.H."/>
            <person name="Shin Y.K."/>
            <person name="Lee J.S."/>
        </authorList>
    </citation>
    <scope>NUCLEOTIDE SEQUENCE</scope>
    <source>
        <strain evidence="2">N237</strain>
    </source>
</reference>
<accession>A0ABY4QXN1</accession>
<dbReference type="Proteomes" id="UP001056336">
    <property type="component" value="Chromosome"/>
</dbReference>
<feature type="region of interest" description="Disordered" evidence="1">
    <location>
        <begin position="141"/>
        <end position="261"/>
    </location>
</feature>
<feature type="compositionally biased region" description="Low complexity" evidence="1">
    <location>
        <begin position="214"/>
        <end position="240"/>
    </location>
</feature>
<sequence>MPDVPMPLKVALGLAATAADELRKLPETLPAAVSGVPMVAVSTAMQASMKVQQRLAVLAAKGEEVLHQLRGTSDEPPSWATFDEDGTGAAVASSAASNDSASAPLRAAFDTIDYENIGYAEADEEEGRWGAVGSSAVPVEDAPADKAPAAKAPAVKRAAAKKPTVSTPAAKTPAAKIPAAKIPAAKTPAAKTPAAKAPAASAPAAKKAAKRPALKTVTPKTAAAKKVAAKVGAKTAAVKKAAPRKTSGSSPAPRALTHRLADELAEDLVADLARASEEPNDQR</sequence>
<evidence type="ECO:0000256" key="1">
    <source>
        <dbReference type="SAM" id="MobiDB-lite"/>
    </source>
</evidence>
<keyword evidence="3" id="KW-1185">Reference proteome</keyword>
<evidence type="ECO:0000313" key="3">
    <source>
        <dbReference type="Proteomes" id="UP001056336"/>
    </source>
</evidence>
<gene>
    <name evidence="2" type="ORF">M6D93_15825</name>
</gene>
<feature type="compositionally biased region" description="Low complexity" evidence="1">
    <location>
        <begin position="141"/>
        <end position="206"/>
    </location>
</feature>
<name>A0ABY4QXN1_9ACTN</name>
<reference evidence="2" key="2">
    <citation type="submission" date="2022-05" db="EMBL/GenBank/DDBJ databases">
        <authorList>
            <person name="Kim J.-S."/>
            <person name="Lee K."/>
            <person name="Suh M."/>
            <person name="Eom M."/>
            <person name="Kim J.-S."/>
            <person name="Kim D.-S."/>
            <person name="Ko S.-H."/>
            <person name="Shin Y."/>
            <person name="Lee J.-S."/>
        </authorList>
    </citation>
    <scope>NUCLEOTIDE SEQUENCE</scope>
    <source>
        <strain evidence="2">N237</strain>
    </source>
</reference>
<proteinExistence type="predicted"/>
<organism evidence="2 3">
    <name type="scientific">Jatrophihabitans telluris</name>
    <dbReference type="NCBI Taxonomy" id="2038343"/>
    <lineage>
        <taxon>Bacteria</taxon>
        <taxon>Bacillati</taxon>
        <taxon>Actinomycetota</taxon>
        <taxon>Actinomycetes</taxon>
        <taxon>Jatrophihabitantales</taxon>
        <taxon>Jatrophihabitantaceae</taxon>
        <taxon>Jatrophihabitans</taxon>
    </lineage>
</organism>
<dbReference type="RefSeq" id="WP_249770591.1">
    <property type="nucleotide sequence ID" value="NZ_CP097332.1"/>
</dbReference>